<reference evidence="3" key="1">
    <citation type="journal article" date="2019" name="Int. J. Syst. Evol. Microbiol.">
        <title>The Global Catalogue of Microorganisms (GCM) 10K type strain sequencing project: providing services to taxonomists for standard genome sequencing and annotation.</title>
        <authorList>
            <consortium name="The Broad Institute Genomics Platform"/>
            <consortium name="The Broad Institute Genome Sequencing Center for Infectious Disease"/>
            <person name="Wu L."/>
            <person name="Ma J."/>
        </authorList>
    </citation>
    <scope>NUCLEOTIDE SEQUENCE [LARGE SCALE GENOMIC DNA]</scope>
    <source>
        <strain evidence="3">KCTC 42739</strain>
    </source>
</reference>
<dbReference type="Proteomes" id="UP001595713">
    <property type="component" value="Unassembled WGS sequence"/>
</dbReference>
<feature type="transmembrane region" description="Helical" evidence="1">
    <location>
        <begin position="42"/>
        <end position="58"/>
    </location>
</feature>
<keyword evidence="3" id="KW-1185">Reference proteome</keyword>
<evidence type="ECO:0000256" key="1">
    <source>
        <dbReference type="SAM" id="Phobius"/>
    </source>
</evidence>
<protein>
    <recommendedName>
        <fullName evidence="4">DUF4175 domain-containing protein</fullName>
    </recommendedName>
</protein>
<keyword evidence="1" id="KW-1133">Transmembrane helix</keyword>
<name>A0ABV7SU15_9SPHN</name>
<accession>A0ABV7SU15</accession>
<dbReference type="EMBL" id="JBHRXP010000004">
    <property type="protein sequence ID" value="MFC3580427.1"/>
    <property type="molecule type" value="Genomic_DNA"/>
</dbReference>
<proteinExistence type="predicted"/>
<gene>
    <name evidence="2" type="ORF">ACFONA_09660</name>
</gene>
<keyword evidence="1" id="KW-0812">Transmembrane</keyword>
<dbReference type="RefSeq" id="WP_261294999.1">
    <property type="nucleotide sequence ID" value="NZ_JANQBK010000012.1"/>
</dbReference>
<evidence type="ECO:0000313" key="2">
    <source>
        <dbReference type="EMBL" id="MFC3580427.1"/>
    </source>
</evidence>
<sequence>MSARRTSRRRLRAIFAAPLAIAAASLVALVAALTGDGWRDTLSWVGLSVPILTVVWAMRARPS</sequence>
<comment type="caution">
    <text evidence="2">The sequence shown here is derived from an EMBL/GenBank/DDBJ whole genome shotgun (WGS) entry which is preliminary data.</text>
</comment>
<evidence type="ECO:0008006" key="4">
    <source>
        <dbReference type="Google" id="ProtNLM"/>
    </source>
</evidence>
<keyword evidence="1" id="KW-0472">Membrane</keyword>
<organism evidence="2 3">
    <name type="scientific">Sphingomonas hylomeconis</name>
    <dbReference type="NCBI Taxonomy" id="1395958"/>
    <lineage>
        <taxon>Bacteria</taxon>
        <taxon>Pseudomonadati</taxon>
        <taxon>Pseudomonadota</taxon>
        <taxon>Alphaproteobacteria</taxon>
        <taxon>Sphingomonadales</taxon>
        <taxon>Sphingomonadaceae</taxon>
        <taxon>Sphingomonas</taxon>
    </lineage>
</organism>
<evidence type="ECO:0000313" key="3">
    <source>
        <dbReference type="Proteomes" id="UP001595713"/>
    </source>
</evidence>